<dbReference type="SMART" id="SM01152">
    <property type="entry name" value="DUF167"/>
    <property type="match status" value="1"/>
</dbReference>
<evidence type="ECO:0000256" key="2">
    <source>
        <dbReference type="HAMAP-Rule" id="MF_00634"/>
    </source>
</evidence>
<dbReference type="HAMAP" id="MF_00634">
    <property type="entry name" value="UPF0235"/>
    <property type="match status" value="1"/>
</dbReference>
<reference evidence="3 4" key="1">
    <citation type="submission" date="2019-02" db="EMBL/GenBank/DDBJ databases">
        <title>Deep-cultivation of Planctomycetes and their phenomic and genomic characterization uncovers novel biology.</title>
        <authorList>
            <person name="Wiegand S."/>
            <person name="Jogler M."/>
            <person name="Boedeker C."/>
            <person name="Pinto D."/>
            <person name="Vollmers J."/>
            <person name="Rivas-Marin E."/>
            <person name="Kohn T."/>
            <person name="Peeters S.H."/>
            <person name="Heuer A."/>
            <person name="Rast P."/>
            <person name="Oberbeckmann S."/>
            <person name="Bunk B."/>
            <person name="Jeske O."/>
            <person name="Meyerdierks A."/>
            <person name="Storesund J.E."/>
            <person name="Kallscheuer N."/>
            <person name="Luecker S."/>
            <person name="Lage O.M."/>
            <person name="Pohl T."/>
            <person name="Merkel B.J."/>
            <person name="Hornburger P."/>
            <person name="Mueller R.-W."/>
            <person name="Bruemmer F."/>
            <person name="Labrenz M."/>
            <person name="Spormann A.M."/>
            <person name="Op Den Camp H."/>
            <person name="Overmann J."/>
            <person name="Amann R."/>
            <person name="Jetten M.S.M."/>
            <person name="Mascher T."/>
            <person name="Medema M.H."/>
            <person name="Devos D.P."/>
            <person name="Kaster A.-K."/>
            <person name="Ovreas L."/>
            <person name="Rohde M."/>
            <person name="Galperin M.Y."/>
            <person name="Jogler C."/>
        </authorList>
    </citation>
    <scope>NUCLEOTIDE SEQUENCE [LARGE SCALE GENOMIC DNA]</scope>
    <source>
        <strain evidence="3 4">Q31b</strain>
    </source>
</reference>
<evidence type="ECO:0000313" key="3">
    <source>
        <dbReference type="EMBL" id="TWU38773.1"/>
    </source>
</evidence>
<dbReference type="GO" id="GO:0005737">
    <property type="term" value="C:cytoplasm"/>
    <property type="evidence" value="ECO:0007669"/>
    <property type="project" value="TreeGrafter"/>
</dbReference>
<dbReference type="InterPro" id="IPR036591">
    <property type="entry name" value="YggU-like_sf"/>
</dbReference>
<keyword evidence="4" id="KW-1185">Reference proteome</keyword>
<dbReference type="PANTHER" id="PTHR13420:SF7">
    <property type="entry name" value="UPF0235 PROTEIN C15ORF40"/>
    <property type="match status" value="1"/>
</dbReference>
<accession>A0A5C6DNB8</accession>
<dbReference type="Pfam" id="PF02594">
    <property type="entry name" value="DUF167"/>
    <property type="match status" value="1"/>
</dbReference>
<proteinExistence type="inferred from homology"/>
<evidence type="ECO:0000313" key="4">
    <source>
        <dbReference type="Proteomes" id="UP000315471"/>
    </source>
</evidence>
<gene>
    <name evidence="3" type="ORF">Q31b_38510</name>
</gene>
<organism evidence="3 4">
    <name type="scientific">Novipirellula aureliae</name>
    <dbReference type="NCBI Taxonomy" id="2527966"/>
    <lineage>
        <taxon>Bacteria</taxon>
        <taxon>Pseudomonadati</taxon>
        <taxon>Planctomycetota</taxon>
        <taxon>Planctomycetia</taxon>
        <taxon>Pirellulales</taxon>
        <taxon>Pirellulaceae</taxon>
        <taxon>Novipirellula</taxon>
    </lineage>
</organism>
<comment type="caution">
    <text evidence="3">The sequence shown here is derived from an EMBL/GenBank/DDBJ whole genome shotgun (WGS) entry which is preliminary data.</text>
</comment>
<comment type="similarity">
    <text evidence="1 2">Belongs to the UPF0235 family.</text>
</comment>
<dbReference type="RefSeq" id="WP_146601099.1">
    <property type="nucleotide sequence ID" value="NZ_SJPY01000006.1"/>
</dbReference>
<dbReference type="OrthoDB" id="290224at2"/>
<dbReference type="AlphaFoldDB" id="A0A5C6DNB8"/>
<name>A0A5C6DNB8_9BACT</name>
<evidence type="ECO:0000256" key="1">
    <source>
        <dbReference type="ARBA" id="ARBA00010364"/>
    </source>
</evidence>
<dbReference type="Gene3D" id="3.30.1200.10">
    <property type="entry name" value="YggU-like"/>
    <property type="match status" value="1"/>
</dbReference>
<dbReference type="Proteomes" id="UP000315471">
    <property type="component" value="Unassembled WGS sequence"/>
</dbReference>
<dbReference type="InterPro" id="IPR003746">
    <property type="entry name" value="DUF167"/>
</dbReference>
<sequence length="97" mass="10558">MFTIQPYETHCTFDVHVTAKAKQTSIGGHFDGALKVSVTAPADKGKANQAVIKLIAKTLKVAKSRVEVLRGKTSRRKTIAVHEAVPSDLDVLRNLFS</sequence>
<dbReference type="EMBL" id="SJPY01000006">
    <property type="protein sequence ID" value="TWU38773.1"/>
    <property type="molecule type" value="Genomic_DNA"/>
</dbReference>
<dbReference type="NCBIfam" id="TIGR00251">
    <property type="entry name" value="DUF167 family protein"/>
    <property type="match status" value="1"/>
</dbReference>
<protein>
    <recommendedName>
        <fullName evidence="2">UPF0235 protein Q31b_38510</fullName>
    </recommendedName>
</protein>
<dbReference type="PANTHER" id="PTHR13420">
    <property type="entry name" value="UPF0235 PROTEIN C15ORF40"/>
    <property type="match status" value="1"/>
</dbReference>
<dbReference type="SUPFAM" id="SSF69786">
    <property type="entry name" value="YggU-like"/>
    <property type="match status" value="1"/>
</dbReference>